<keyword evidence="5" id="KW-0067">ATP-binding</keyword>
<dbReference type="PANTHER" id="PTHR24058">
    <property type="entry name" value="DUAL SPECIFICITY PROTEIN KINASE"/>
    <property type="match status" value="1"/>
</dbReference>
<dbReference type="EMBL" id="CAUYUJ010004559">
    <property type="protein sequence ID" value="CAK0810068.1"/>
    <property type="molecule type" value="Genomic_DNA"/>
</dbReference>
<evidence type="ECO:0000256" key="4">
    <source>
        <dbReference type="ARBA" id="ARBA00022777"/>
    </source>
</evidence>
<organism evidence="8 9">
    <name type="scientific">Prorocentrum cordatum</name>
    <dbReference type="NCBI Taxonomy" id="2364126"/>
    <lineage>
        <taxon>Eukaryota</taxon>
        <taxon>Sar</taxon>
        <taxon>Alveolata</taxon>
        <taxon>Dinophyceae</taxon>
        <taxon>Prorocentrales</taxon>
        <taxon>Prorocentraceae</taxon>
        <taxon>Prorocentrum</taxon>
    </lineage>
</organism>
<dbReference type="Pfam" id="PF00069">
    <property type="entry name" value="Pkinase"/>
    <property type="match status" value="1"/>
</dbReference>
<keyword evidence="1" id="KW-0723">Serine/threonine-protein kinase</keyword>
<keyword evidence="2" id="KW-0808">Transferase</keyword>
<evidence type="ECO:0000256" key="5">
    <source>
        <dbReference type="ARBA" id="ARBA00022840"/>
    </source>
</evidence>
<evidence type="ECO:0000256" key="6">
    <source>
        <dbReference type="SAM" id="MobiDB-lite"/>
    </source>
</evidence>
<dbReference type="PROSITE" id="PS00108">
    <property type="entry name" value="PROTEIN_KINASE_ST"/>
    <property type="match status" value="1"/>
</dbReference>
<feature type="compositionally biased region" description="Gly residues" evidence="6">
    <location>
        <begin position="318"/>
        <end position="330"/>
    </location>
</feature>
<evidence type="ECO:0000256" key="2">
    <source>
        <dbReference type="ARBA" id="ARBA00022679"/>
    </source>
</evidence>
<dbReference type="InterPro" id="IPR000719">
    <property type="entry name" value="Prot_kinase_dom"/>
</dbReference>
<dbReference type="Gene3D" id="1.10.510.10">
    <property type="entry name" value="Transferase(Phosphotransferase) domain 1"/>
    <property type="match status" value="1"/>
</dbReference>
<dbReference type="Gene3D" id="3.30.200.20">
    <property type="entry name" value="Phosphorylase Kinase, domain 1"/>
    <property type="match status" value="1"/>
</dbReference>
<evidence type="ECO:0000259" key="7">
    <source>
        <dbReference type="PROSITE" id="PS50011"/>
    </source>
</evidence>
<comment type="caution">
    <text evidence="8">The sequence shown here is derived from an EMBL/GenBank/DDBJ whole genome shotgun (WGS) entry which is preliminary data.</text>
</comment>
<protein>
    <recommendedName>
        <fullName evidence="7">Protein kinase domain-containing protein</fullName>
    </recommendedName>
</protein>
<reference evidence="8" key="1">
    <citation type="submission" date="2023-10" db="EMBL/GenBank/DDBJ databases">
        <authorList>
            <person name="Chen Y."/>
            <person name="Shah S."/>
            <person name="Dougan E. K."/>
            <person name="Thang M."/>
            <person name="Chan C."/>
        </authorList>
    </citation>
    <scope>NUCLEOTIDE SEQUENCE [LARGE SCALE GENOMIC DNA]</scope>
</reference>
<dbReference type="InterPro" id="IPR050494">
    <property type="entry name" value="Ser_Thr_dual-spec_kinase"/>
</dbReference>
<dbReference type="SMART" id="SM00220">
    <property type="entry name" value="S_TKc"/>
    <property type="match status" value="1"/>
</dbReference>
<feature type="compositionally biased region" description="Low complexity" evidence="6">
    <location>
        <begin position="331"/>
        <end position="350"/>
    </location>
</feature>
<dbReference type="InterPro" id="IPR011009">
    <property type="entry name" value="Kinase-like_dom_sf"/>
</dbReference>
<gene>
    <name evidence="8" type="ORF">PCOR1329_LOCUS15145</name>
</gene>
<keyword evidence="4" id="KW-0418">Kinase</keyword>
<feature type="domain" description="Protein kinase" evidence="7">
    <location>
        <begin position="422"/>
        <end position="738"/>
    </location>
</feature>
<dbReference type="Proteomes" id="UP001189429">
    <property type="component" value="Unassembled WGS sequence"/>
</dbReference>
<dbReference type="PROSITE" id="PS50011">
    <property type="entry name" value="PROTEIN_KINASE_DOM"/>
    <property type="match status" value="1"/>
</dbReference>
<sequence length="749" mass="81345">MAASAEAPLEDLGEDAALEAVAVFLRGSGYAGAAASLDAARRDRAAGAQGAGGGDAFAERLQALAASLGRLSAEGGRGAAQESEATLPLALPGGRADRRSPPPGAPRRARRTAARACGCRPRRSRRTTWPGGLGASGTPGTTSTRRIPDLYRDDADPGYRMREVLESELTAALRDDAQPAGFRPAFGGTAAFGCDGVSDPGLPRVRQRRLRDRLLRRRRGGACGAGGAALRRRRRADGRHRGGAGVPAGRGGRRHRRPGEECGHEPVLIAGDGQGTERGRGGPRPRFRRPRLRRHRRARAGVRRRGWIPPPEPSGPGRAPGGPGAQGAEGGVVAATPPRRPLVRLPAAGGRRAGGSSEGPEKAGTRSNFLQPDSGDPFYPAEMDGIVYDSFPLRVVFDRDKTGFEDTKEFPVKANGIIAARYQVQEVVGAAVFSRAVQCLDLHTNRMVCMKVISRNDKEYVDQSLDEIKLLRFIGANAENLDEKCCLQLLDCFYHKEHLIIVTELLRENLYEFSRFNRESGEEPFFTLGRVQRIAKQILTALEYTHSLCLIHADLKPENVLVKSYSRCEVKLIDFGSSCFVDDHLPGYVQSRAYRAPEVVLGCPYDQKIDMWSLACIIAELWTGKVLFHADCAQGVLARILGIIGPIPEHMMASGRFVPELFTFDGQLYSEVPETAPAAAGFGVSEPRVVHLYEPKASSLRQRMRTRDDEFLDFLTKVLTIDPAGRPTAAEALQHPWLSPGRYRDGIPA</sequence>
<feature type="region of interest" description="Disordered" evidence="6">
    <location>
        <begin position="222"/>
        <end position="375"/>
    </location>
</feature>
<feature type="compositionally biased region" description="Basic residues" evidence="6">
    <location>
        <begin position="230"/>
        <end position="242"/>
    </location>
</feature>
<accession>A0ABN9QUU2</accession>
<evidence type="ECO:0000313" key="8">
    <source>
        <dbReference type="EMBL" id="CAK0810068.1"/>
    </source>
</evidence>
<dbReference type="SUPFAM" id="SSF56112">
    <property type="entry name" value="Protein kinase-like (PK-like)"/>
    <property type="match status" value="1"/>
</dbReference>
<keyword evidence="9" id="KW-1185">Reference proteome</keyword>
<feature type="compositionally biased region" description="Basic residues" evidence="6">
    <location>
        <begin position="281"/>
        <end position="306"/>
    </location>
</feature>
<evidence type="ECO:0000256" key="3">
    <source>
        <dbReference type="ARBA" id="ARBA00022741"/>
    </source>
</evidence>
<dbReference type="PANTHER" id="PTHR24058:SF124">
    <property type="entry name" value="PROTEIN KINASE SUPERFAMILY PROTEIN"/>
    <property type="match status" value="1"/>
</dbReference>
<keyword evidence="3" id="KW-0547">Nucleotide-binding</keyword>
<evidence type="ECO:0000256" key="1">
    <source>
        <dbReference type="ARBA" id="ARBA00022527"/>
    </source>
</evidence>
<feature type="region of interest" description="Disordered" evidence="6">
    <location>
        <begin position="75"/>
        <end position="154"/>
    </location>
</feature>
<dbReference type="CDD" id="cd14133">
    <property type="entry name" value="PKc_DYRK_like"/>
    <property type="match status" value="1"/>
</dbReference>
<evidence type="ECO:0000313" key="9">
    <source>
        <dbReference type="Proteomes" id="UP001189429"/>
    </source>
</evidence>
<dbReference type="InterPro" id="IPR008271">
    <property type="entry name" value="Ser/Thr_kinase_AS"/>
</dbReference>
<proteinExistence type="predicted"/>
<name>A0ABN9QUU2_9DINO</name>